<organism evidence="1 2">
    <name type="scientific">Arctium lappa</name>
    <name type="common">Greater burdock</name>
    <name type="synonym">Lappa major</name>
    <dbReference type="NCBI Taxonomy" id="4217"/>
    <lineage>
        <taxon>Eukaryota</taxon>
        <taxon>Viridiplantae</taxon>
        <taxon>Streptophyta</taxon>
        <taxon>Embryophyta</taxon>
        <taxon>Tracheophyta</taxon>
        <taxon>Spermatophyta</taxon>
        <taxon>Magnoliopsida</taxon>
        <taxon>eudicotyledons</taxon>
        <taxon>Gunneridae</taxon>
        <taxon>Pentapetalae</taxon>
        <taxon>asterids</taxon>
        <taxon>campanulids</taxon>
        <taxon>Asterales</taxon>
        <taxon>Asteraceae</taxon>
        <taxon>Carduoideae</taxon>
        <taxon>Cardueae</taxon>
        <taxon>Arctiinae</taxon>
        <taxon>Arctium</taxon>
    </lineage>
</organism>
<accession>A0ACB9CIK6</accession>
<name>A0ACB9CIK6_ARCLA</name>
<proteinExistence type="predicted"/>
<comment type="caution">
    <text evidence="1">The sequence shown here is derived from an EMBL/GenBank/DDBJ whole genome shotgun (WGS) entry which is preliminary data.</text>
</comment>
<protein>
    <submittedName>
        <fullName evidence="1">Uncharacterized protein</fullName>
    </submittedName>
</protein>
<dbReference type="EMBL" id="CM042050">
    <property type="protein sequence ID" value="KAI3734116.1"/>
    <property type="molecule type" value="Genomic_DNA"/>
</dbReference>
<reference evidence="2" key="1">
    <citation type="journal article" date="2022" name="Mol. Ecol. Resour.">
        <title>The genomes of chicory, endive, great burdock and yacon provide insights into Asteraceae palaeo-polyploidization history and plant inulin production.</title>
        <authorList>
            <person name="Fan W."/>
            <person name="Wang S."/>
            <person name="Wang H."/>
            <person name="Wang A."/>
            <person name="Jiang F."/>
            <person name="Liu H."/>
            <person name="Zhao H."/>
            <person name="Xu D."/>
            <person name="Zhang Y."/>
        </authorList>
    </citation>
    <scope>NUCLEOTIDE SEQUENCE [LARGE SCALE GENOMIC DNA]</scope>
    <source>
        <strain evidence="2">cv. Niubang</strain>
    </source>
</reference>
<reference evidence="1 2" key="2">
    <citation type="journal article" date="2022" name="Mol. Ecol. Resour.">
        <title>The genomes of chicory, endive, great burdock and yacon provide insights into Asteraceae paleo-polyploidization history and plant inulin production.</title>
        <authorList>
            <person name="Fan W."/>
            <person name="Wang S."/>
            <person name="Wang H."/>
            <person name="Wang A."/>
            <person name="Jiang F."/>
            <person name="Liu H."/>
            <person name="Zhao H."/>
            <person name="Xu D."/>
            <person name="Zhang Y."/>
        </authorList>
    </citation>
    <scope>NUCLEOTIDE SEQUENCE [LARGE SCALE GENOMIC DNA]</scope>
    <source>
        <strain evidence="2">cv. Niubang</strain>
    </source>
</reference>
<evidence type="ECO:0000313" key="2">
    <source>
        <dbReference type="Proteomes" id="UP001055879"/>
    </source>
</evidence>
<evidence type="ECO:0000313" key="1">
    <source>
        <dbReference type="EMBL" id="KAI3734116.1"/>
    </source>
</evidence>
<gene>
    <name evidence="1" type="ORF">L6452_13579</name>
</gene>
<dbReference type="Proteomes" id="UP001055879">
    <property type="component" value="Linkage Group LG04"/>
</dbReference>
<sequence>MCVEYSRVGGDLLLRRTAAHERWRRSGFSLTASVIWLSLSLTAPSNYCWFLSHCYGDLALSLTAHCMVSLSLLRRKISDSHLRLECLFCRL</sequence>
<keyword evidence="2" id="KW-1185">Reference proteome</keyword>